<dbReference type="Proteomes" id="UP000655225">
    <property type="component" value="Unassembled WGS sequence"/>
</dbReference>
<dbReference type="OrthoDB" id="1918850at2759"/>
<feature type="region of interest" description="Disordered" evidence="1">
    <location>
        <begin position="48"/>
        <end position="80"/>
    </location>
</feature>
<protein>
    <submittedName>
        <fullName evidence="2">Uncharacterized protein</fullName>
    </submittedName>
</protein>
<keyword evidence="3" id="KW-1185">Reference proteome</keyword>
<name>A0A834Z7H4_TETSI</name>
<dbReference type="PANTHER" id="PTHR34468:SF3">
    <property type="entry name" value="OS03G0288900 PROTEIN"/>
    <property type="match status" value="1"/>
</dbReference>
<proteinExistence type="predicted"/>
<evidence type="ECO:0000313" key="3">
    <source>
        <dbReference type="Proteomes" id="UP000655225"/>
    </source>
</evidence>
<evidence type="ECO:0000256" key="1">
    <source>
        <dbReference type="SAM" id="MobiDB-lite"/>
    </source>
</evidence>
<gene>
    <name evidence="2" type="ORF">HHK36_011124</name>
</gene>
<comment type="caution">
    <text evidence="2">The sequence shown here is derived from an EMBL/GenBank/DDBJ whole genome shotgun (WGS) entry which is preliminary data.</text>
</comment>
<dbReference type="EMBL" id="JABCRI010000007">
    <property type="protein sequence ID" value="KAF8403029.1"/>
    <property type="molecule type" value="Genomic_DNA"/>
</dbReference>
<sequence length="222" mass="25021">MDLQSTPFPGKARPWNSKTNRKSVEENKTSIRSTNVLVKTVVVEKPPMKSSVGIYPQPPKPSQHIPLKPNNKQEDDTDASCTPMPWASLSKPRISVTSYHSAQNCSNCRLDRLQTSSYWISQIKLAEHVGKHFVSATFFRLAFESNAELKRYLARHESLYTETGWGDVLFIYGLVKDVSNTGGDSALKKADTSELQTQTKYPELKEGPEFLDNEEAVEEIEK</sequence>
<organism evidence="2 3">
    <name type="scientific">Tetracentron sinense</name>
    <name type="common">Spur-leaf</name>
    <dbReference type="NCBI Taxonomy" id="13715"/>
    <lineage>
        <taxon>Eukaryota</taxon>
        <taxon>Viridiplantae</taxon>
        <taxon>Streptophyta</taxon>
        <taxon>Embryophyta</taxon>
        <taxon>Tracheophyta</taxon>
        <taxon>Spermatophyta</taxon>
        <taxon>Magnoliopsida</taxon>
        <taxon>Trochodendrales</taxon>
        <taxon>Trochodendraceae</taxon>
        <taxon>Tetracentron</taxon>
    </lineage>
</organism>
<feature type="region of interest" description="Disordered" evidence="1">
    <location>
        <begin position="1"/>
        <end position="31"/>
    </location>
</feature>
<accession>A0A834Z7H4</accession>
<dbReference type="AlphaFoldDB" id="A0A834Z7H4"/>
<dbReference type="PANTHER" id="PTHR34468">
    <property type="entry name" value="MICROTUBULE-ASSOCIATED FUTSCH-LIKE PROTEIN"/>
    <property type="match status" value="1"/>
</dbReference>
<reference evidence="2 3" key="1">
    <citation type="submission" date="2020-04" db="EMBL/GenBank/DDBJ databases">
        <title>Plant Genome Project.</title>
        <authorList>
            <person name="Zhang R.-G."/>
        </authorList>
    </citation>
    <scope>NUCLEOTIDE SEQUENCE [LARGE SCALE GENOMIC DNA]</scope>
    <source>
        <strain evidence="2">YNK0</strain>
        <tissue evidence="2">Leaf</tissue>
    </source>
</reference>
<evidence type="ECO:0000313" key="2">
    <source>
        <dbReference type="EMBL" id="KAF8403029.1"/>
    </source>
</evidence>